<dbReference type="AlphaFoldDB" id="A0A6M8U5P8"/>
<protein>
    <submittedName>
        <fullName evidence="1">Uncharacterized protein</fullName>
    </submittedName>
</protein>
<dbReference type="KEGG" id="pmak:PMPD1_1049"/>
<dbReference type="Proteomes" id="UP000505325">
    <property type="component" value="Chromosome"/>
</dbReference>
<evidence type="ECO:0000313" key="1">
    <source>
        <dbReference type="EMBL" id="QKJ86016.1"/>
    </source>
</evidence>
<sequence>MKYRIELEYAPFPLDKLWLDVRLTERGVIDETDDRFGFGAVYSSRDAREYKFSLYESFETIAGLDWLESEYAAGELHILKQRLAVGSEHLFKDAGESYHYKIKKITQYT</sequence>
<reference evidence="1 2" key="1">
    <citation type="submission" date="2020-06" db="EMBL/GenBank/DDBJ databases">
        <title>Genome sequence of Paramixta manurensis strain PD-1.</title>
        <authorList>
            <person name="Lee C.W."/>
            <person name="Kim J."/>
        </authorList>
    </citation>
    <scope>NUCLEOTIDE SEQUENCE [LARGE SCALE GENOMIC DNA]</scope>
    <source>
        <strain evidence="1 2">PD-1</strain>
    </source>
</reference>
<name>A0A6M8U5P8_9GAMM</name>
<gene>
    <name evidence="1" type="ORF">PMPD1_1049</name>
</gene>
<dbReference type="EMBL" id="CP054212">
    <property type="protein sequence ID" value="QKJ86016.1"/>
    <property type="molecule type" value="Genomic_DNA"/>
</dbReference>
<dbReference type="RefSeq" id="WP_173633061.1">
    <property type="nucleotide sequence ID" value="NZ_CP054212.1"/>
</dbReference>
<evidence type="ECO:0000313" key="2">
    <source>
        <dbReference type="Proteomes" id="UP000505325"/>
    </source>
</evidence>
<keyword evidence="2" id="KW-1185">Reference proteome</keyword>
<accession>A0A6M8U5P8</accession>
<proteinExistence type="predicted"/>
<organism evidence="1 2">
    <name type="scientific">Paramixta manurensis</name>
    <dbReference type="NCBI Taxonomy" id="2740817"/>
    <lineage>
        <taxon>Bacteria</taxon>
        <taxon>Pseudomonadati</taxon>
        <taxon>Pseudomonadota</taxon>
        <taxon>Gammaproteobacteria</taxon>
        <taxon>Enterobacterales</taxon>
        <taxon>Erwiniaceae</taxon>
        <taxon>Paramixta</taxon>
    </lineage>
</organism>